<proteinExistence type="predicted"/>
<keyword evidence="3" id="KW-1185">Reference proteome</keyword>
<dbReference type="GeneID" id="111251926"/>
<dbReference type="AlphaFoldDB" id="A0A7M7KCE7"/>
<dbReference type="EnsemblMetazoa" id="XM_022809071">
    <property type="protein sequence ID" value="XP_022664806"/>
    <property type="gene ID" value="LOC111251926"/>
</dbReference>
<dbReference type="RefSeq" id="XP_022664806.1">
    <property type="nucleotide sequence ID" value="XM_022809071.1"/>
</dbReference>
<evidence type="ECO:0000313" key="2">
    <source>
        <dbReference type="EnsemblMetazoa" id="XP_022664806"/>
    </source>
</evidence>
<organism evidence="2 3">
    <name type="scientific">Varroa destructor</name>
    <name type="common">Honeybee mite</name>
    <dbReference type="NCBI Taxonomy" id="109461"/>
    <lineage>
        <taxon>Eukaryota</taxon>
        <taxon>Metazoa</taxon>
        <taxon>Ecdysozoa</taxon>
        <taxon>Arthropoda</taxon>
        <taxon>Chelicerata</taxon>
        <taxon>Arachnida</taxon>
        <taxon>Acari</taxon>
        <taxon>Parasitiformes</taxon>
        <taxon>Mesostigmata</taxon>
        <taxon>Gamasina</taxon>
        <taxon>Dermanyssoidea</taxon>
        <taxon>Varroidae</taxon>
        <taxon>Varroa</taxon>
    </lineage>
</organism>
<keyword evidence="1" id="KW-0732">Signal</keyword>
<evidence type="ECO:0000256" key="1">
    <source>
        <dbReference type="SAM" id="SignalP"/>
    </source>
</evidence>
<name>A0A7M7KCE7_VARDE</name>
<feature type="chain" id="PRO_5029893746" evidence="1">
    <location>
        <begin position="20"/>
        <end position="91"/>
    </location>
</feature>
<protein>
    <submittedName>
        <fullName evidence="2">Uncharacterized protein</fullName>
    </submittedName>
</protein>
<accession>A0A7M7KCE7</accession>
<reference evidence="2" key="1">
    <citation type="submission" date="2021-01" db="UniProtKB">
        <authorList>
            <consortium name="EnsemblMetazoa"/>
        </authorList>
    </citation>
    <scope>IDENTIFICATION</scope>
</reference>
<sequence length="91" mass="9756">MLVLAAAVVSAFSVMTVRADDGSPYLESPMDGRFEKARYLYDDLLYGGAKRSIGGPAPGFVGARGKKGGVPGFVGARGKRFWIGSTEERRR</sequence>
<dbReference type="Proteomes" id="UP000594260">
    <property type="component" value="Unplaced"/>
</dbReference>
<feature type="signal peptide" evidence="1">
    <location>
        <begin position="1"/>
        <end position="19"/>
    </location>
</feature>
<evidence type="ECO:0000313" key="3">
    <source>
        <dbReference type="Proteomes" id="UP000594260"/>
    </source>
</evidence>